<protein>
    <submittedName>
        <fullName evidence="6">Conserved protein</fullName>
    </submittedName>
</protein>
<dbReference type="EMBL" id="BBIO01000007">
    <property type="protein sequence ID" value="GAK45090.1"/>
    <property type="molecule type" value="Genomic_DNA"/>
</dbReference>
<dbReference type="Pfam" id="PF00150">
    <property type="entry name" value="Cellulase"/>
    <property type="match status" value="1"/>
</dbReference>
<dbReference type="InterPro" id="IPR041036">
    <property type="entry name" value="GH5_C"/>
</dbReference>
<evidence type="ECO:0000259" key="4">
    <source>
        <dbReference type="Pfam" id="PF00150"/>
    </source>
</evidence>
<name>A0A081BAM2_9HYPH</name>
<feature type="domain" description="Glycoside hydrolase family 5" evidence="4">
    <location>
        <begin position="62"/>
        <end position="134"/>
    </location>
</feature>
<dbReference type="STRING" id="1333998.M2A_1589"/>
<sequence length="662" mass="73829">MPVPKTKPMPKITIDGSKFRDEKGRMVILRGVNLGGDCKVPFPDGGTHRPTDFSDHRTVSFTGRPFPLEEADEHFSRLKAWGFNCLRLLTTWEAVEHEGPGKYDTAYLDYYTELCRLAGEYEFYVFVDFHQDVWSRMTGGDGAPGWLFEKVGLDFTKFHEAGAAHVMQYKYDYARGGRQEENYPTMTWSQNYRLPANGIMWTLFFAGRDFTPDFMIEGQNVQDYMQSHYLGAMREIARRLADMPHVMGFDTLNEPGTGFIGEPVSYRHTGPSEVNPRIAAPGPAWSVLDCLAVARGVTRSIPQLEFSLEEMKSVVTHEKTENANGVSIWLEGHGCPFEAAGVYSMEGGELKVADEEYFRKVKGTPVTVEDTYMAPFFKKVAETVQAIREDWLVFAELDPFTGLLGGAFPEETPEGTVNASHWYDIVTLSTKTFMYPTSVNPFSGKVLEGREAIEAHYAKQLSRIRDTARTLNGGKGAPTLIGECGIPFDLDGGAAYEAFRAGDHSQKPWEKHIMALDFLYNALDALHLSSAQWNYTASNSNDLAVGDGWNQEDLSIWSRDQQVDSQNIHSGGRALHGFVRPYAKAIAGTLQEISFERESRHFEMTYEAAGSEATEVFLPAVQYPEGANLTVDGGEATYNGHTQMLAITALKDGPVTITITPR</sequence>
<keyword evidence="3" id="KW-0326">Glycosidase</keyword>
<dbReference type="Pfam" id="PF18564">
    <property type="entry name" value="Glyco_hydro_5_C"/>
    <property type="match status" value="1"/>
</dbReference>
<feature type="domain" description="Glycoside hydrolase family 5 C-terminal" evidence="5">
    <location>
        <begin position="580"/>
        <end position="659"/>
    </location>
</feature>
<comment type="similarity">
    <text evidence="1">Belongs to the glycosyl hydrolase 5 (cellulase A) family.</text>
</comment>
<dbReference type="GO" id="GO:0000272">
    <property type="term" value="P:polysaccharide catabolic process"/>
    <property type="evidence" value="ECO:0007669"/>
    <property type="project" value="InterPro"/>
</dbReference>
<dbReference type="PANTHER" id="PTHR31308:SF5">
    <property type="entry name" value="ERGOSTERYL-BETA-GLUCOSIDASE"/>
    <property type="match status" value="1"/>
</dbReference>
<evidence type="ECO:0000256" key="3">
    <source>
        <dbReference type="ARBA" id="ARBA00023295"/>
    </source>
</evidence>
<dbReference type="InterPro" id="IPR013780">
    <property type="entry name" value="Glyco_hydro_b"/>
</dbReference>
<dbReference type="InterPro" id="IPR001547">
    <property type="entry name" value="Glyco_hydro_5"/>
</dbReference>
<dbReference type="SUPFAM" id="SSF51445">
    <property type="entry name" value="(Trans)glycosidases"/>
    <property type="match status" value="1"/>
</dbReference>
<dbReference type="GO" id="GO:1901136">
    <property type="term" value="P:carbohydrate derivative catabolic process"/>
    <property type="evidence" value="ECO:0007669"/>
    <property type="project" value="UniProtKB-ARBA"/>
</dbReference>
<dbReference type="AlphaFoldDB" id="A0A081BAM2"/>
<reference evidence="6 7" key="1">
    <citation type="submission" date="2014-07" db="EMBL/GenBank/DDBJ databases">
        <title>Tepidicaulis marinum gen. nov., sp. nov., a novel marine bacterium denitrifying nitrate to nitrous oxide strictly under microaerobic conditions.</title>
        <authorList>
            <person name="Takeuchi M."/>
            <person name="Yamagishi T."/>
            <person name="Kamagata Y."/>
            <person name="Oshima K."/>
            <person name="Hattori M."/>
            <person name="Katayama T."/>
            <person name="Hanada S."/>
            <person name="Tamaki H."/>
            <person name="Marumo K."/>
            <person name="Maeda H."/>
            <person name="Nedachi M."/>
            <person name="Iwasaki W."/>
            <person name="Suwa Y."/>
            <person name="Sakata S."/>
        </authorList>
    </citation>
    <scope>NUCLEOTIDE SEQUENCE [LARGE SCALE GENOMIC DNA]</scope>
    <source>
        <strain evidence="6 7">MA2</strain>
    </source>
</reference>
<dbReference type="PANTHER" id="PTHR31308">
    <property type="match status" value="1"/>
</dbReference>
<comment type="caution">
    <text evidence="6">The sequence shown here is derived from an EMBL/GenBank/DDBJ whole genome shotgun (WGS) entry which is preliminary data.</text>
</comment>
<dbReference type="Gene3D" id="2.60.40.1180">
    <property type="entry name" value="Golgi alpha-mannosidase II"/>
    <property type="match status" value="1"/>
</dbReference>
<dbReference type="GO" id="GO:0004553">
    <property type="term" value="F:hydrolase activity, hydrolyzing O-glycosyl compounds"/>
    <property type="evidence" value="ECO:0007669"/>
    <property type="project" value="InterPro"/>
</dbReference>
<evidence type="ECO:0000313" key="7">
    <source>
        <dbReference type="Proteomes" id="UP000028702"/>
    </source>
</evidence>
<dbReference type="RefSeq" id="WP_244444410.1">
    <property type="nucleotide sequence ID" value="NZ_BBIO01000007.1"/>
</dbReference>
<dbReference type="Gene3D" id="3.20.20.80">
    <property type="entry name" value="Glycosidases"/>
    <property type="match status" value="1"/>
</dbReference>
<dbReference type="InterPro" id="IPR017853">
    <property type="entry name" value="GH"/>
</dbReference>
<proteinExistence type="inferred from homology"/>
<accession>A0A081BAM2</accession>
<evidence type="ECO:0000313" key="6">
    <source>
        <dbReference type="EMBL" id="GAK45090.1"/>
    </source>
</evidence>
<dbReference type="InterPro" id="IPR052066">
    <property type="entry name" value="Glycosphingolipid_Hydrolases"/>
</dbReference>
<keyword evidence="2" id="KW-0378">Hydrolase</keyword>
<dbReference type="eggNOG" id="COG2730">
    <property type="taxonomic scope" value="Bacteria"/>
</dbReference>
<evidence type="ECO:0000256" key="2">
    <source>
        <dbReference type="ARBA" id="ARBA00022801"/>
    </source>
</evidence>
<gene>
    <name evidence="6" type="ORF">M2A_1589</name>
</gene>
<organism evidence="6 7">
    <name type="scientific">Tepidicaulis marinus</name>
    <dbReference type="NCBI Taxonomy" id="1333998"/>
    <lineage>
        <taxon>Bacteria</taxon>
        <taxon>Pseudomonadati</taxon>
        <taxon>Pseudomonadota</taxon>
        <taxon>Alphaproteobacteria</taxon>
        <taxon>Hyphomicrobiales</taxon>
        <taxon>Parvibaculaceae</taxon>
        <taxon>Tepidicaulis</taxon>
    </lineage>
</organism>
<dbReference type="GO" id="GO:0016042">
    <property type="term" value="P:lipid catabolic process"/>
    <property type="evidence" value="ECO:0007669"/>
    <property type="project" value="UniProtKB-ARBA"/>
</dbReference>
<evidence type="ECO:0000256" key="1">
    <source>
        <dbReference type="ARBA" id="ARBA00005641"/>
    </source>
</evidence>
<dbReference type="Proteomes" id="UP000028702">
    <property type="component" value="Unassembled WGS sequence"/>
</dbReference>
<evidence type="ECO:0000259" key="5">
    <source>
        <dbReference type="Pfam" id="PF18564"/>
    </source>
</evidence>
<keyword evidence="7" id="KW-1185">Reference proteome</keyword>